<gene>
    <name evidence="4" type="ORF">DXA38_15520</name>
</gene>
<dbReference type="SMART" id="SM00382">
    <property type="entry name" value="AAA"/>
    <property type="match status" value="1"/>
</dbReference>
<dbReference type="RefSeq" id="WP_117443958.1">
    <property type="nucleotide sequence ID" value="NZ_JAJFEN010000006.1"/>
</dbReference>
<accession>A0A3E2VSW7</accession>
<dbReference type="Gene3D" id="3.40.50.300">
    <property type="entry name" value="P-loop containing nucleotide triphosphate hydrolases"/>
    <property type="match status" value="1"/>
</dbReference>
<dbReference type="EMBL" id="QVEV01000026">
    <property type="protein sequence ID" value="RGC13901.1"/>
    <property type="molecule type" value="Genomic_DNA"/>
</dbReference>
<evidence type="ECO:0000256" key="1">
    <source>
        <dbReference type="ARBA" id="ARBA00022741"/>
    </source>
</evidence>
<evidence type="ECO:0000259" key="3">
    <source>
        <dbReference type="PROSITE" id="PS50893"/>
    </source>
</evidence>
<comment type="caution">
    <text evidence="4">The sequence shown here is derived from an EMBL/GenBank/DDBJ whole genome shotgun (WGS) entry which is preliminary data.</text>
</comment>
<dbReference type="OrthoDB" id="9804819at2"/>
<evidence type="ECO:0000256" key="2">
    <source>
        <dbReference type="ARBA" id="ARBA00022840"/>
    </source>
</evidence>
<dbReference type="GO" id="GO:0016887">
    <property type="term" value="F:ATP hydrolysis activity"/>
    <property type="evidence" value="ECO:0007669"/>
    <property type="project" value="InterPro"/>
</dbReference>
<dbReference type="InterPro" id="IPR027417">
    <property type="entry name" value="P-loop_NTPase"/>
</dbReference>
<dbReference type="PANTHER" id="PTHR43582:SF2">
    <property type="entry name" value="LINEARMYCIN RESISTANCE ATP-BINDING PROTEIN LNRL"/>
    <property type="match status" value="1"/>
</dbReference>
<dbReference type="InterPro" id="IPR003593">
    <property type="entry name" value="AAA+_ATPase"/>
</dbReference>
<dbReference type="PROSITE" id="PS00211">
    <property type="entry name" value="ABC_TRANSPORTER_1"/>
    <property type="match status" value="1"/>
</dbReference>
<dbReference type="SUPFAM" id="SSF52540">
    <property type="entry name" value="P-loop containing nucleoside triphosphate hydrolases"/>
    <property type="match status" value="1"/>
</dbReference>
<reference evidence="4 5" key="1">
    <citation type="submission" date="2018-08" db="EMBL/GenBank/DDBJ databases">
        <title>A genome reference for cultivated species of the human gut microbiota.</title>
        <authorList>
            <person name="Zou Y."/>
            <person name="Xue W."/>
            <person name="Luo G."/>
        </authorList>
    </citation>
    <scope>NUCLEOTIDE SEQUENCE [LARGE SCALE GENOMIC DNA]</scope>
    <source>
        <strain evidence="4 5">OF01-2LB</strain>
    </source>
</reference>
<evidence type="ECO:0000313" key="5">
    <source>
        <dbReference type="Proteomes" id="UP000260025"/>
    </source>
</evidence>
<dbReference type="AlphaFoldDB" id="A0A3E2VSW7"/>
<sequence>MKELLNIRHLHKSFQGRTAVDDLSFDVQKGEILCLLGPNGAGKSTTIHMIGGIYPYERDTLFYEGQSLKTARTKFLREIGFVPQDISLYEDLSARENVRFFASLYGLRKELLKQRVEEALEFAGLKDRGNEIVKHFSGGMKRRLNIACAIAHHPKLVIMDEPTVGIDPQSRNHILSSIKRLRDEGMTILYTTHYMEEVEEISTRIIIMDHGKLLAQGTKEELKERLEAKRSYIMEVEELPPDCLDAFYAIEGVQEVVQKESQLCISTLKNVENLDEIIRTAMRSKLVIRNLYCESINLETVFLELTGRRLRD</sequence>
<dbReference type="InterPro" id="IPR003439">
    <property type="entry name" value="ABC_transporter-like_ATP-bd"/>
</dbReference>
<dbReference type="Pfam" id="PF00005">
    <property type="entry name" value="ABC_tran"/>
    <property type="match status" value="1"/>
</dbReference>
<keyword evidence="2 4" id="KW-0067">ATP-binding</keyword>
<dbReference type="InterPro" id="IPR017871">
    <property type="entry name" value="ABC_transporter-like_CS"/>
</dbReference>
<evidence type="ECO:0000313" key="4">
    <source>
        <dbReference type="EMBL" id="RGC13901.1"/>
    </source>
</evidence>
<proteinExistence type="predicted"/>
<name>A0A3E2VSW7_CLOIN</name>
<feature type="domain" description="ABC transporter" evidence="3">
    <location>
        <begin position="5"/>
        <end position="235"/>
    </location>
</feature>
<dbReference type="Proteomes" id="UP000260025">
    <property type="component" value="Unassembled WGS sequence"/>
</dbReference>
<protein>
    <submittedName>
        <fullName evidence="4">ABC transporter ATP-binding protein</fullName>
    </submittedName>
</protein>
<dbReference type="GO" id="GO:0005524">
    <property type="term" value="F:ATP binding"/>
    <property type="evidence" value="ECO:0007669"/>
    <property type="project" value="UniProtKB-KW"/>
</dbReference>
<organism evidence="4 5">
    <name type="scientific">Clostridium innocuum</name>
    <dbReference type="NCBI Taxonomy" id="1522"/>
    <lineage>
        <taxon>Bacteria</taxon>
        <taxon>Bacillati</taxon>
        <taxon>Bacillota</taxon>
        <taxon>Clostridia</taxon>
        <taxon>Eubacteriales</taxon>
        <taxon>Clostridiaceae</taxon>
        <taxon>Clostridium</taxon>
    </lineage>
</organism>
<keyword evidence="1" id="KW-0547">Nucleotide-binding</keyword>
<dbReference type="PROSITE" id="PS50893">
    <property type="entry name" value="ABC_TRANSPORTER_2"/>
    <property type="match status" value="1"/>
</dbReference>
<dbReference type="PANTHER" id="PTHR43582">
    <property type="entry name" value="LINEARMYCIN RESISTANCE ATP-BINDING PROTEIN LNRL"/>
    <property type="match status" value="1"/>
</dbReference>